<dbReference type="InterPro" id="IPR039758">
    <property type="entry name" value="NAGK-like"/>
</dbReference>
<dbReference type="AlphaFoldDB" id="A0A443YMJ8"/>
<dbReference type="EMBL" id="SAYW01000006">
    <property type="protein sequence ID" value="RWU05004.1"/>
    <property type="molecule type" value="Genomic_DNA"/>
</dbReference>
<sequence length="280" mass="31636">MIAVVYSGSKNACWKISQDGKAMIETHTAGINPCFNDPKQTLQILSKNITLIHNAESIKKIYVFAAGASAKEKQEELASTLEQFFVNSKIKVKDDLYGAAIAACHDQTGIVGILGSGANCAYYNGKKPEKNNYGLGYILADEGSANYFGKMLLKNFLEEKLPDDLRIKIESQYHLDRPSILERVYRKPQVQTYLASFLDFYLENREHKFIQQLVAQGFEKYFSTYILPTLEKHPNEAIHFVGSVAGHFQDQLREVASKHGIQIMSVTREPIHNILNYYTN</sequence>
<dbReference type="Gene3D" id="1.10.720.160">
    <property type="match status" value="1"/>
</dbReference>
<proteinExistence type="predicted"/>
<dbReference type="Gene3D" id="3.30.420.40">
    <property type="match status" value="2"/>
</dbReference>
<dbReference type="PANTHER" id="PTHR12862">
    <property type="entry name" value="BADF TYPE ATPASE DOMAIN-CONTAINING PROTEIN"/>
    <property type="match status" value="1"/>
</dbReference>
<keyword evidence="2" id="KW-1185">Reference proteome</keyword>
<dbReference type="OrthoDB" id="871343at2"/>
<dbReference type="GO" id="GO:0045127">
    <property type="term" value="F:N-acetylglucosamine kinase activity"/>
    <property type="evidence" value="ECO:0007669"/>
    <property type="project" value="InterPro"/>
</dbReference>
<dbReference type="PANTHER" id="PTHR12862:SF0">
    <property type="entry name" value="N-ACETYL-D-GLUCOSAMINE KINASE"/>
    <property type="match status" value="1"/>
</dbReference>
<name>A0A443YMJ8_9SPHI</name>
<evidence type="ECO:0000313" key="1">
    <source>
        <dbReference type="EMBL" id="RWU05004.1"/>
    </source>
</evidence>
<evidence type="ECO:0008006" key="3">
    <source>
        <dbReference type="Google" id="ProtNLM"/>
    </source>
</evidence>
<dbReference type="Proteomes" id="UP000284120">
    <property type="component" value="Unassembled WGS sequence"/>
</dbReference>
<comment type="caution">
    <text evidence="1">The sequence shown here is derived from an EMBL/GenBank/DDBJ whole genome shotgun (WGS) entry which is preliminary data.</text>
</comment>
<dbReference type="InterPro" id="IPR043129">
    <property type="entry name" value="ATPase_NBD"/>
</dbReference>
<organism evidence="1 2">
    <name type="scientific">Pedobacter chitinilyticus</name>
    <dbReference type="NCBI Taxonomy" id="2233776"/>
    <lineage>
        <taxon>Bacteria</taxon>
        <taxon>Pseudomonadati</taxon>
        <taxon>Bacteroidota</taxon>
        <taxon>Sphingobacteriia</taxon>
        <taxon>Sphingobacteriales</taxon>
        <taxon>Sphingobacteriaceae</taxon>
        <taxon>Pedobacter</taxon>
    </lineage>
</organism>
<dbReference type="CDD" id="cd24079">
    <property type="entry name" value="ASKHA_NBD_PG1100-like"/>
    <property type="match status" value="1"/>
</dbReference>
<accession>A0A443YMJ8</accession>
<gene>
    <name evidence="1" type="ORF">DPV69_17735</name>
</gene>
<dbReference type="RefSeq" id="WP_113648752.1">
    <property type="nucleotide sequence ID" value="NZ_QMHN01000006.1"/>
</dbReference>
<evidence type="ECO:0000313" key="2">
    <source>
        <dbReference type="Proteomes" id="UP000284120"/>
    </source>
</evidence>
<dbReference type="SUPFAM" id="SSF53067">
    <property type="entry name" value="Actin-like ATPase domain"/>
    <property type="match status" value="2"/>
</dbReference>
<protein>
    <recommendedName>
        <fullName evidence="3">N-acetylglucosamine kinase</fullName>
    </recommendedName>
</protein>
<reference evidence="1 2" key="1">
    <citation type="submission" date="2018-06" db="EMBL/GenBank/DDBJ databases">
        <title>Pedobacter endophyticus sp. nov., an endophytic bacterium isolated from a leaf of Triticum aestivum.</title>
        <authorList>
            <person name="Zhang L."/>
        </authorList>
    </citation>
    <scope>NUCLEOTIDE SEQUENCE [LARGE SCALE GENOMIC DNA]</scope>
    <source>
        <strain evidence="1 2">CM134L-2</strain>
    </source>
</reference>